<dbReference type="SMART" id="SM00990">
    <property type="entry name" value="VRR_NUC"/>
    <property type="match status" value="1"/>
</dbReference>
<organism evidence="5 6">
    <name type="scientific">Lacticaseibacillus hegangensis</name>
    <dbReference type="NCBI Taxonomy" id="2486010"/>
    <lineage>
        <taxon>Bacteria</taxon>
        <taxon>Bacillati</taxon>
        <taxon>Bacillota</taxon>
        <taxon>Bacilli</taxon>
        <taxon>Lactobacillales</taxon>
        <taxon>Lactobacillaceae</taxon>
        <taxon>Lacticaseibacillus</taxon>
    </lineage>
</organism>
<dbReference type="Proteomes" id="UP001597212">
    <property type="component" value="Unassembled WGS sequence"/>
</dbReference>
<evidence type="ECO:0000313" key="6">
    <source>
        <dbReference type="Proteomes" id="UP001597212"/>
    </source>
</evidence>
<keyword evidence="2" id="KW-0540">Nuclease</keyword>
<evidence type="ECO:0000256" key="1">
    <source>
        <dbReference type="ARBA" id="ARBA00001946"/>
    </source>
</evidence>
<name>A0ABW4CXR8_9LACO</name>
<protein>
    <submittedName>
        <fullName evidence="5">VRR-NUC domain-containing protein</fullName>
    </submittedName>
</protein>
<proteinExistence type="predicted"/>
<gene>
    <name evidence="5" type="ORF">ACFQ5K_08520</name>
</gene>
<evidence type="ECO:0000259" key="4">
    <source>
        <dbReference type="SMART" id="SM00990"/>
    </source>
</evidence>
<evidence type="ECO:0000256" key="3">
    <source>
        <dbReference type="ARBA" id="ARBA00022801"/>
    </source>
</evidence>
<dbReference type="InterPro" id="IPR011856">
    <property type="entry name" value="tRNA_endonuc-like_dom_sf"/>
</dbReference>
<dbReference type="RefSeq" id="WP_125756971.1">
    <property type="nucleotide sequence ID" value="NZ_JBHTOK010000068.1"/>
</dbReference>
<reference evidence="6" key="1">
    <citation type="journal article" date="2019" name="Int. J. Syst. Evol. Microbiol.">
        <title>The Global Catalogue of Microorganisms (GCM) 10K type strain sequencing project: providing services to taxonomists for standard genome sequencing and annotation.</title>
        <authorList>
            <consortium name="The Broad Institute Genomics Platform"/>
            <consortium name="The Broad Institute Genome Sequencing Center for Infectious Disease"/>
            <person name="Wu L."/>
            <person name="Ma J."/>
        </authorList>
    </citation>
    <scope>NUCLEOTIDE SEQUENCE [LARGE SCALE GENOMIC DNA]</scope>
    <source>
        <strain evidence="6">CCM 8912</strain>
    </source>
</reference>
<evidence type="ECO:0000313" key="5">
    <source>
        <dbReference type="EMBL" id="MFD1441415.1"/>
    </source>
</evidence>
<dbReference type="EMBL" id="JBHTOK010000068">
    <property type="protein sequence ID" value="MFD1441415.1"/>
    <property type="molecule type" value="Genomic_DNA"/>
</dbReference>
<dbReference type="InterPro" id="IPR014883">
    <property type="entry name" value="VRR_NUC"/>
</dbReference>
<sequence>MKSEHAIQSEIMLALSAHGCIVARTNVGTVRTADGRLFNAGPPPGWPDVTAIRRSDGRAVLIEVKNERGRLRPDQIRFAQAIADTPIIYGVCRSAEDAIRLLEGNADG</sequence>
<dbReference type="Gene3D" id="3.40.1350.10">
    <property type="match status" value="1"/>
</dbReference>
<feature type="domain" description="VRR-NUC" evidence="4">
    <location>
        <begin position="1"/>
        <end position="96"/>
    </location>
</feature>
<comment type="cofactor">
    <cofactor evidence="1">
        <name>Mg(2+)</name>
        <dbReference type="ChEBI" id="CHEBI:18420"/>
    </cofactor>
</comment>
<dbReference type="Pfam" id="PF08774">
    <property type="entry name" value="VRR_NUC"/>
    <property type="match status" value="1"/>
</dbReference>
<evidence type="ECO:0000256" key="2">
    <source>
        <dbReference type="ARBA" id="ARBA00022722"/>
    </source>
</evidence>
<accession>A0ABW4CXR8</accession>
<comment type="caution">
    <text evidence="5">The sequence shown here is derived from an EMBL/GenBank/DDBJ whole genome shotgun (WGS) entry which is preliminary data.</text>
</comment>
<keyword evidence="6" id="KW-1185">Reference proteome</keyword>
<keyword evidence="3" id="KW-0378">Hydrolase</keyword>